<keyword evidence="1" id="KW-1133">Transmembrane helix</keyword>
<dbReference type="AlphaFoldDB" id="A0A6P6YIA9"/>
<dbReference type="KEGG" id="dpte:113798650"/>
<evidence type="ECO:0000256" key="1">
    <source>
        <dbReference type="SAM" id="Phobius"/>
    </source>
</evidence>
<keyword evidence="1" id="KW-0472">Membrane</keyword>
<keyword evidence="2" id="KW-1185">Reference proteome</keyword>
<evidence type="ECO:0000313" key="2">
    <source>
        <dbReference type="Proteomes" id="UP000515146"/>
    </source>
</evidence>
<dbReference type="InParanoid" id="A0A6P6YIA9"/>
<reference evidence="3" key="1">
    <citation type="submission" date="2025-08" db="UniProtKB">
        <authorList>
            <consortium name="RefSeq"/>
        </authorList>
    </citation>
    <scope>IDENTIFICATION</scope>
    <source>
        <strain evidence="3">Airmid</strain>
    </source>
</reference>
<organism evidence="2 3">
    <name type="scientific">Dermatophagoides pteronyssinus</name>
    <name type="common">European house dust mite</name>
    <dbReference type="NCBI Taxonomy" id="6956"/>
    <lineage>
        <taxon>Eukaryota</taxon>
        <taxon>Metazoa</taxon>
        <taxon>Ecdysozoa</taxon>
        <taxon>Arthropoda</taxon>
        <taxon>Chelicerata</taxon>
        <taxon>Arachnida</taxon>
        <taxon>Acari</taxon>
        <taxon>Acariformes</taxon>
        <taxon>Sarcoptiformes</taxon>
        <taxon>Astigmata</taxon>
        <taxon>Psoroptidia</taxon>
        <taxon>Analgoidea</taxon>
        <taxon>Pyroglyphidae</taxon>
        <taxon>Dermatophagoidinae</taxon>
        <taxon>Dermatophagoides</taxon>
    </lineage>
</organism>
<accession>A0A6P6YIA9</accession>
<protein>
    <submittedName>
        <fullName evidence="3">Uncharacterized protein LOC113798650</fullName>
    </submittedName>
</protein>
<sequence length="244" mass="28950">MHTGKLLMIGTDNEFNFLKGFLEKRLAENPHMKHYNVSTMIKNHRQSLRTLIDESTKFSQHNHNDDDEDDYDYNHYNRRQLAILLSNERANLIRISIGYGLFYLPPNNPLTTINQNIISIAINNHLHDQYHRNFNQLIQRIITTGLQRFWGLRFALYSKQFYRTLHGQSSMTTTTTTTLLLSDRDRLDTYWFHGLTHNNIDIDNDGIMKTSIKTIRIKNLIIIFYVYLIFNLIASLLFIMEIFY</sequence>
<proteinExistence type="predicted"/>
<dbReference type="RefSeq" id="XP_027205015.1">
    <property type="nucleotide sequence ID" value="XM_027349214.1"/>
</dbReference>
<name>A0A6P6YIA9_DERPT</name>
<feature type="transmembrane region" description="Helical" evidence="1">
    <location>
        <begin position="220"/>
        <end position="243"/>
    </location>
</feature>
<evidence type="ECO:0000313" key="3">
    <source>
        <dbReference type="RefSeq" id="XP_027205015.1"/>
    </source>
</evidence>
<gene>
    <name evidence="3" type="primary">LOC113798650</name>
</gene>
<dbReference type="Proteomes" id="UP000515146">
    <property type="component" value="Unplaced"/>
</dbReference>
<keyword evidence="1" id="KW-0812">Transmembrane</keyword>